<evidence type="ECO:0000259" key="4">
    <source>
        <dbReference type="PROSITE" id="PS51050"/>
    </source>
</evidence>
<dbReference type="EMBL" id="BLLF01003154">
    <property type="protein sequence ID" value="GFH26521.1"/>
    <property type="molecule type" value="Genomic_DNA"/>
</dbReference>
<feature type="domain" description="CW-type" evidence="4">
    <location>
        <begin position="214"/>
        <end position="275"/>
    </location>
</feature>
<proteinExistence type="predicted"/>
<name>A0A699ZVM6_HAELA</name>
<comment type="caution">
    <text evidence="5">The sequence shown here is derived from an EMBL/GenBank/DDBJ whole genome shotgun (WGS) entry which is preliminary data.</text>
</comment>
<evidence type="ECO:0000313" key="6">
    <source>
        <dbReference type="Proteomes" id="UP000485058"/>
    </source>
</evidence>
<evidence type="ECO:0000313" key="5">
    <source>
        <dbReference type="EMBL" id="GFH26521.1"/>
    </source>
</evidence>
<keyword evidence="2" id="KW-0863">Zinc-finger</keyword>
<keyword evidence="6" id="KW-1185">Reference proteome</keyword>
<dbReference type="Pfam" id="PF07496">
    <property type="entry name" value="zf-CW"/>
    <property type="match status" value="1"/>
</dbReference>
<dbReference type="Gene3D" id="3.30.40.100">
    <property type="match status" value="1"/>
</dbReference>
<dbReference type="AlphaFoldDB" id="A0A699ZVM6"/>
<feature type="non-terminal residue" evidence="5">
    <location>
        <position position="287"/>
    </location>
</feature>
<keyword evidence="3" id="KW-0862">Zinc</keyword>
<dbReference type="PROSITE" id="PS51050">
    <property type="entry name" value="ZF_CW"/>
    <property type="match status" value="1"/>
</dbReference>
<keyword evidence="1" id="KW-0479">Metal-binding</keyword>
<organism evidence="5 6">
    <name type="scientific">Haematococcus lacustris</name>
    <name type="common">Green alga</name>
    <name type="synonym">Haematococcus pluvialis</name>
    <dbReference type="NCBI Taxonomy" id="44745"/>
    <lineage>
        <taxon>Eukaryota</taxon>
        <taxon>Viridiplantae</taxon>
        <taxon>Chlorophyta</taxon>
        <taxon>core chlorophytes</taxon>
        <taxon>Chlorophyceae</taxon>
        <taxon>CS clade</taxon>
        <taxon>Chlamydomonadales</taxon>
        <taxon>Haematococcaceae</taxon>
        <taxon>Haematococcus</taxon>
    </lineage>
</organism>
<protein>
    <submittedName>
        <fullName evidence="5">CW-type domain-containing protein</fullName>
    </submittedName>
</protein>
<evidence type="ECO:0000256" key="3">
    <source>
        <dbReference type="ARBA" id="ARBA00022833"/>
    </source>
</evidence>
<accession>A0A699ZVM6</accession>
<dbReference type="Proteomes" id="UP000485058">
    <property type="component" value="Unassembled WGS sequence"/>
</dbReference>
<reference evidence="5 6" key="1">
    <citation type="submission" date="2020-02" db="EMBL/GenBank/DDBJ databases">
        <title>Draft genome sequence of Haematococcus lacustris strain NIES-144.</title>
        <authorList>
            <person name="Morimoto D."/>
            <person name="Nakagawa S."/>
            <person name="Yoshida T."/>
            <person name="Sawayama S."/>
        </authorList>
    </citation>
    <scope>NUCLEOTIDE SEQUENCE [LARGE SCALE GENOMIC DNA]</scope>
    <source>
        <strain evidence="5 6">NIES-144</strain>
    </source>
</reference>
<dbReference type="InterPro" id="IPR011124">
    <property type="entry name" value="Znf_CW"/>
</dbReference>
<gene>
    <name evidence="5" type="ORF">HaLaN_24686</name>
</gene>
<sequence length="287" mass="31003">MSAIPPAAAGIFISGSYHRPLGYGSEVKPASEMMATMVLQHVKTQQVLFKKEPGNEKEETKLAAQQAARAAVSIKDVIDAGLVKPGPSIVSLAHKDTTYFASLLPSGDIDYEGKTFDSAPAFALHVKRILAPKLSAAEGFRSVHLSGVSLEDLRHRIVLMREAGDNKEGLPPLQLTTPVVPATPLAPEELPVLPSTVDVQLPATEDGTAEGEDEPDTANWVQCSRCQAWRVVPDEFWPDIDAIGDEDWFCNEATWDVTAYEPYTEPCKRDAKALPHVGATLPDVALP</sequence>
<evidence type="ECO:0000256" key="2">
    <source>
        <dbReference type="ARBA" id="ARBA00022771"/>
    </source>
</evidence>
<dbReference type="InterPro" id="IPR040843">
    <property type="entry name" value="RAMA"/>
</dbReference>
<evidence type="ECO:0000256" key="1">
    <source>
        <dbReference type="ARBA" id="ARBA00022723"/>
    </source>
</evidence>
<dbReference type="GO" id="GO:0008270">
    <property type="term" value="F:zinc ion binding"/>
    <property type="evidence" value="ECO:0007669"/>
    <property type="project" value="UniProtKB-KW"/>
</dbReference>
<dbReference type="Pfam" id="PF18755">
    <property type="entry name" value="RAMA"/>
    <property type="match status" value="1"/>
</dbReference>